<evidence type="ECO:0000313" key="5">
    <source>
        <dbReference type="Proteomes" id="UP000013964"/>
    </source>
</evidence>
<dbReference type="InterPro" id="IPR027417">
    <property type="entry name" value="P-loop_NTPase"/>
</dbReference>
<dbReference type="Pfam" id="PF17868">
    <property type="entry name" value="AAA_lid_8"/>
    <property type="match status" value="1"/>
</dbReference>
<evidence type="ECO:0000259" key="3">
    <source>
        <dbReference type="Pfam" id="PF20030"/>
    </source>
</evidence>
<dbReference type="PATRIC" id="fig|1276227.3.peg.285"/>
<dbReference type="SUPFAM" id="SSF52540">
    <property type="entry name" value="P-loop containing nucleoside triphosphate hydrolases"/>
    <property type="match status" value="1"/>
</dbReference>
<dbReference type="HOGENOM" id="CLU_018678_1_1_14"/>
<gene>
    <name evidence="4" type="ORF">SCHRY_v1c02860</name>
</gene>
<feature type="domain" description="ATPase RavA-like AAA lid" evidence="2">
    <location>
        <begin position="223"/>
        <end position="293"/>
    </location>
</feature>
<accession>R4UHR7</accession>
<dbReference type="OrthoDB" id="1814213at2"/>
<dbReference type="KEGG" id="scr:SCHRY_v1c02860"/>
<protein>
    <submittedName>
        <fullName evidence="4">Two-component regulator system yien regulator component protein</fullName>
    </submittedName>
</protein>
<evidence type="ECO:0000313" key="4">
    <source>
        <dbReference type="EMBL" id="AGM24871.1"/>
    </source>
</evidence>
<dbReference type="PANTHER" id="PTHR32204">
    <property type="entry name" value="ATPASE RAVA"/>
    <property type="match status" value="1"/>
</dbReference>
<dbReference type="PANTHER" id="PTHR32204:SF0">
    <property type="entry name" value="ATPASE RAVA"/>
    <property type="match status" value="1"/>
</dbReference>
<name>R4UHR7_9MOLU</name>
<dbReference type="EMBL" id="CP005077">
    <property type="protein sequence ID" value="AGM24871.1"/>
    <property type="molecule type" value="Genomic_DNA"/>
</dbReference>
<reference evidence="4 5" key="1">
    <citation type="journal article" date="2013" name="Genome Biol. Evol.">
        <title>Complete genomes of two dipteran-associated spiroplasmas provided insights into the origin, dynamics, and impacts of viral invasion in spiroplasma.</title>
        <authorList>
            <person name="Ku C."/>
            <person name="Lo W.S."/>
            <person name="Chen L.L."/>
            <person name="Kuo C.H."/>
        </authorList>
    </citation>
    <scope>NUCLEOTIDE SEQUENCE [LARGE SCALE GENOMIC DNA]</scope>
    <source>
        <strain evidence="4 5">DF-1</strain>
    </source>
</reference>
<evidence type="ECO:0000256" key="1">
    <source>
        <dbReference type="SAM" id="Coils"/>
    </source>
</evidence>
<dbReference type="AlphaFoldDB" id="R4UHR7"/>
<sequence length="492" mass="57549">MKLTERLENLLQQLQKDVYEKDEIFRLALLAMLSGESIFLLGKPGIAKSLVARRLKFAFKNGTIFEYLMNRFSTPEEIFGPISIEDLQRGVYRRLIDRYLPTAEIVFLDEIWKAGPSIQNTLLTIINEKIFRNAGVDMKVPMKLLISASNELPAEGQGLETLYDRFIIRYIAHGLEDTDNFNHMLAGVTDLDVEVDEALQIKHDEYDIWRTEINKVQFSQATFDFIARFRKAMYLATEGTYYISDRRWKKIAQLMKASAYYNGRSVVDKPDWVVIPYCIWDDEQQEEAYNAIFNEFYLDALTFDVRDKKNRLNRELEELSQQYDNLQEAISNKSEYYDVFDGKLQGTFHRILWKDVTKPICFIRVEDLIDARQNKGQATIVEFYYGEDLDNMQDVLQTEVSYVNDRTLKILKTEENVTVEVKNLKVDESVSQLENRILTVEQEINRLGTAFPDEKERLLSLSCIFFNNRYYLAVNNAFSDENLSFINEEQGH</sequence>
<dbReference type="InterPro" id="IPR041538">
    <property type="entry name" value="RavA-like_AAA_lid"/>
</dbReference>
<dbReference type="InterPro" id="IPR045427">
    <property type="entry name" value="MoxR"/>
</dbReference>
<organism evidence="4 5">
    <name type="scientific">Spiroplasma chrysopicola DF-1</name>
    <dbReference type="NCBI Taxonomy" id="1276227"/>
    <lineage>
        <taxon>Bacteria</taxon>
        <taxon>Bacillati</taxon>
        <taxon>Mycoplasmatota</taxon>
        <taxon>Mollicutes</taxon>
        <taxon>Entomoplasmatales</taxon>
        <taxon>Spiroplasmataceae</taxon>
        <taxon>Spiroplasma</taxon>
    </lineage>
</organism>
<dbReference type="eggNOG" id="COG0714">
    <property type="taxonomic scope" value="Bacteria"/>
</dbReference>
<dbReference type="STRING" id="1276227.SCHRY_v1c02860"/>
<dbReference type="Proteomes" id="UP000013964">
    <property type="component" value="Chromosome"/>
</dbReference>
<keyword evidence="1" id="KW-0175">Coiled coil</keyword>
<evidence type="ECO:0000259" key="2">
    <source>
        <dbReference type="Pfam" id="PF17868"/>
    </source>
</evidence>
<proteinExistence type="predicted"/>
<feature type="coiled-coil region" evidence="1">
    <location>
        <begin position="302"/>
        <end position="336"/>
    </location>
</feature>
<dbReference type="CDD" id="cd00009">
    <property type="entry name" value="AAA"/>
    <property type="match status" value="1"/>
</dbReference>
<dbReference type="Gene3D" id="3.40.50.300">
    <property type="entry name" value="P-loop containing nucleotide triphosphate hydrolases"/>
    <property type="match status" value="1"/>
</dbReference>
<dbReference type="InterPro" id="IPR050513">
    <property type="entry name" value="RavA_ATPases"/>
</dbReference>
<keyword evidence="5" id="KW-1185">Reference proteome</keyword>
<dbReference type="RefSeq" id="WP_016338697.1">
    <property type="nucleotide sequence ID" value="NC_021280.1"/>
</dbReference>
<dbReference type="Pfam" id="PF20030">
    <property type="entry name" value="bpMoxR"/>
    <property type="match status" value="1"/>
</dbReference>
<feature type="domain" description="MoxR" evidence="3">
    <location>
        <begin position="6"/>
        <end position="193"/>
    </location>
</feature>